<dbReference type="GO" id="GO:0005886">
    <property type="term" value="C:plasma membrane"/>
    <property type="evidence" value="ECO:0007669"/>
    <property type="project" value="TreeGrafter"/>
</dbReference>
<evidence type="ECO:0000256" key="2">
    <source>
        <dbReference type="SAM" id="Phobius"/>
    </source>
</evidence>
<name>A0A9Q0L710_9MAGN</name>
<feature type="transmembrane region" description="Helical" evidence="2">
    <location>
        <begin position="176"/>
        <end position="196"/>
    </location>
</feature>
<feature type="transmembrane region" description="Helical" evidence="2">
    <location>
        <begin position="268"/>
        <end position="287"/>
    </location>
</feature>
<evidence type="ECO:0000256" key="1">
    <source>
        <dbReference type="ARBA" id="ARBA00005773"/>
    </source>
</evidence>
<feature type="transmembrane region" description="Helical" evidence="2">
    <location>
        <begin position="323"/>
        <end position="342"/>
    </location>
</feature>
<dbReference type="Gene3D" id="1.20.1250.20">
    <property type="entry name" value="MFS general substrate transporter like domains"/>
    <property type="match status" value="1"/>
</dbReference>
<keyword evidence="2" id="KW-1133">Transmembrane helix</keyword>
<feature type="transmembrane region" description="Helical" evidence="2">
    <location>
        <begin position="20"/>
        <end position="37"/>
    </location>
</feature>
<feature type="transmembrane region" description="Helical" evidence="2">
    <location>
        <begin position="149"/>
        <end position="170"/>
    </location>
</feature>
<feature type="transmembrane region" description="Helical" evidence="2">
    <location>
        <begin position="117"/>
        <end position="137"/>
    </location>
</feature>
<dbReference type="InterPro" id="IPR002666">
    <property type="entry name" value="Folate_carrier"/>
</dbReference>
<dbReference type="OrthoDB" id="1910514at2759"/>
<dbReference type="PANTHER" id="PTHR10686">
    <property type="entry name" value="FOLATE TRANSPORTER"/>
    <property type="match status" value="1"/>
</dbReference>
<dbReference type="GO" id="GO:0090482">
    <property type="term" value="F:vitamin transmembrane transporter activity"/>
    <property type="evidence" value="ECO:0007669"/>
    <property type="project" value="InterPro"/>
</dbReference>
<dbReference type="AlphaFoldDB" id="A0A9Q0L710"/>
<comment type="similarity">
    <text evidence="1">Belongs to the reduced folate carrier (RFC) transporter (TC 2.A.48) family.</text>
</comment>
<sequence length="439" mass="48714">MEGLVSTMRSFFPHQSSISISRLIVLLVYSFSSQFLPIEPYLVPYYTSVKHFSDSQVAIDIFPFGVYAQLIFTLLMAPTCFYLSHKVVIVLGAFGILITYLIIWCGQSLLAMQMSQISYGFGMAARLVFSSYIFLLVPEEEYQRMTSLTTTASLLSFMLASELSQLLVLVKFSYSIFLGLTLTSLGICCITAFLLAKDRPSSLFYSSVTASWGQHEGWIRLLKETWKGRKLQILSLWWALAYAGFSLVQTYGTNLFDVIDSKSKFNGHVLAASQAAGSLGSVCAIYLEQFTIKSGVVIYVIGSAAMCIVCLSMGLWAKIWVAYFLYVVISGIYQTLTCLVSVHCGRLLTNRQFILLFSVNNFAGLLLETLLQAAVEISELSISTQFVCFAGFFLLATVIFIALFFSGDDDGKSKNDSSLISQDDEPGPLILEKEDEALF</sequence>
<accession>A0A9Q0L710</accession>
<dbReference type="InterPro" id="IPR036259">
    <property type="entry name" value="MFS_trans_sf"/>
</dbReference>
<organism evidence="3 4">
    <name type="scientific">Protea cynaroides</name>
    <dbReference type="NCBI Taxonomy" id="273540"/>
    <lineage>
        <taxon>Eukaryota</taxon>
        <taxon>Viridiplantae</taxon>
        <taxon>Streptophyta</taxon>
        <taxon>Embryophyta</taxon>
        <taxon>Tracheophyta</taxon>
        <taxon>Spermatophyta</taxon>
        <taxon>Magnoliopsida</taxon>
        <taxon>Proteales</taxon>
        <taxon>Proteaceae</taxon>
        <taxon>Protea</taxon>
    </lineage>
</organism>
<evidence type="ECO:0000313" key="4">
    <source>
        <dbReference type="Proteomes" id="UP001141806"/>
    </source>
</evidence>
<protein>
    <submittedName>
        <fullName evidence="3">Uncharacterized protein</fullName>
    </submittedName>
</protein>
<feature type="transmembrane region" description="Helical" evidence="2">
    <location>
        <begin position="354"/>
        <end position="375"/>
    </location>
</feature>
<dbReference type="Pfam" id="PF01770">
    <property type="entry name" value="Folate_carrier"/>
    <property type="match status" value="2"/>
</dbReference>
<dbReference type="EMBL" id="JAMYWD010000001">
    <property type="protein sequence ID" value="KAJ4982446.1"/>
    <property type="molecule type" value="Genomic_DNA"/>
</dbReference>
<feature type="transmembrane region" description="Helical" evidence="2">
    <location>
        <begin position="296"/>
        <end position="317"/>
    </location>
</feature>
<comment type="caution">
    <text evidence="3">The sequence shown here is derived from an EMBL/GenBank/DDBJ whole genome shotgun (WGS) entry which is preliminary data.</text>
</comment>
<feature type="transmembrane region" description="Helical" evidence="2">
    <location>
        <begin position="381"/>
        <end position="405"/>
    </location>
</feature>
<keyword evidence="2" id="KW-0812">Transmembrane</keyword>
<keyword evidence="4" id="KW-1185">Reference proteome</keyword>
<reference evidence="3" key="1">
    <citation type="journal article" date="2023" name="Plant J.">
        <title>The genome of the king protea, Protea cynaroides.</title>
        <authorList>
            <person name="Chang J."/>
            <person name="Duong T.A."/>
            <person name="Schoeman C."/>
            <person name="Ma X."/>
            <person name="Roodt D."/>
            <person name="Barker N."/>
            <person name="Li Z."/>
            <person name="Van de Peer Y."/>
            <person name="Mizrachi E."/>
        </authorList>
    </citation>
    <scope>NUCLEOTIDE SEQUENCE</scope>
    <source>
        <tissue evidence="3">Young leaves</tissue>
    </source>
</reference>
<proteinExistence type="inferred from homology"/>
<keyword evidence="2" id="KW-0472">Membrane</keyword>
<dbReference type="Proteomes" id="UP001141806">
    <property type="component" value="Unassembled WGS sequence"/>
</dbReference>
<feature type="transmembrane region" description="Helical" evidence="2">
    <location>
        <begin position="231"/>
        <end position="248"/>
    </location>
</feature>
<evidence type="ECO:0000313" key="3">
    <source>
        <dbReference type="EMBL" id="KAJ4982446.1"/>
    </source>
</evidence>
<feature type="transmembrane region" description="Helical" evidence="2">
    <location>
        <begin position="57"/>
        <end position="75"/>
    </location>
</feature>
<dbReference type="SUPFAM" id="SSF103473">
    <property type="entry name" value="MFS general substrate transporter"/>
    <property type="match status" value="1"/>
</dbReference>
<gene>
    <name evidence="3" type="ORF">NE237_033283</name>
</gene>
<dbReference type="PANTHER" id="PTHR10686:SF18">
    <property type="entry name" value="IP11787P-RELATED"/>
    <property type="match status" value="1"/>
</dbReference>
<feature type="transmembrane region" description="Helical" evidence="2">
    <location>
        <begin position="87"/>
        <end position="111"/>
    </location>
</feature>